<evidence type="ECO:0000256" key="5">
    <source>
        <dbReference type="ARBA" id="ARBA00048391"/>
    </source>
</evidence>
<dbReference type="GO" id="GO:0102559">
    <property type="term" value="F:peptide chain release factor N(5)-glutamine methyltransferase activity"/>
    <property type="evidence" value="ECO:0007669"/>
    <property type="project" value="UniProtKB-EC"/>
</dbReference>
<dbReference type="RefSeq" id="WP_076931834.1">
    <property type="nucleotide sequence ID" value="NZ_LT605205.1"/>
</dbReference>
<dbReference type="Proteomes" id="UP000187464">
    <property type="component" value="Chromosome I"/>
</dbReference>
<dbReference type="Gene3D" id="1.10.8.10">
    <property type="entry name" value="DNA helicase RuvA subunit, C-terminal domain"/>
    <property type="match status" value="1"/>
</dbReference>
<name>A0A1R3T7D1_9BACT</name>
<gene>
    <name evidence="7" type="primary">prmC</name>
    <name evidence="7" type="ORF">PSM36_3357</name>
</gene>
<dbReference type="EC" id="2.1.1.297" evidence="1"/>
<dbReference type="InterPro" id="IPR029063">
    <property type="entry name" value="SAM-dependent_MTases_sf"/>
</dbReference>
<dbReference type="Pfam" id="PF05175">
    <property type="entry name" value="MTS"/>
    <property type="match status" value="1"/>
</dbReference>
<evidence type="ECO:0000256" key="1">
    <source>
        <dbReference type="ARBA" id="ARBA00012771"/>
    </source>
</evidence>
<protein>
    <recommendedName>
        <fullName evidence="1">peptide chain release factor N(5)-glutamine methyltransferase</fullName>
        <ecNumber evidence="1">2.1.1.297</ecNumber>
    </recommendedName>
</protein>
<dbReference type="InterPro" id="IPR007848">
    <property type="entry name" value="Small_mtfrase_dom"/>
</dbReference>
<keyword evidence="3 7" id="KW-0808">Transferase</keyword>
<dbReference type="PANTHER" id="PTHR18895">
    <property type="entry name" value="HEMK METHYLTRANSFERASE"/>
    <property type="match status" value="1"/>
</dbReference>
<dbReference type="AlphaFoldDB" id="A0A1R3T7D1"/>
<dbReference type="PANTHER" id="PTHR18895:SF74">
    <property type="entry name" value="MTRF1L RELEASE FACTOR GLUTAMINE METHYLTRANSFERASE"/>
    <property type="match status" value="1"/>
</dbReference>
<keyword evidence="2 7" id="KW-0489">Methyltransferase</keyword>
<evidence type="ECO:0000313" key="8">
    <source>
        <dbReference type="Proteomes" id="UP000187464"/>
    </source>
</evidence>
<evidence type="ECO:0000256" key="3">
    <source>
        <dbReference type="ARBA" id="ARBA00022679"/>
    </source>
</evidence>
<evidence type="ECO:0000256" key="2">
    <source>
        <dbReference type="ARBA" id="ARBA00022603"/>
    </source>
</evidence>
<dbReference type="InterPro" id="IPR002052">
    <property type="entry name" value="DNA_methylase_N6_adenine_CS"/>
</dbReference>
<dbReference type="NCBIfam" id="TIGR03534">
    <property type="entry name" value="RF_mod_PrmC"/>
    <property type="match status" value="1"/>
</dbReference>
<proteinExistence type="predicted"/>
<dbReference type="CDD" id="cd02440">
    <property type="entry name" value="AdoMet_MTases"/>
    <property type="match status" value="1"/>
</dbReference>
<dbReference type="KEGG" id="psac:PSM36_3357"/>
<reference evidence="7 8" key="1">
    <citation type="submission" date="2016-08" db="EMBL/GenBank/DDBJ databases">
        <authorList>
            <person name="Seilhamer J.J."/>
        </authorList>
    </citation>
    <scope>NUCLEOTIDE SEQUENCE [LARGE SCALE GENOMIC DNA]</scope>
    <source>
        <strain evidence="7">M3/6</strain>
    </source>
</reference>
<dbReference type="GO" id="GO:0032259">
    <property type="term" value="P:methylation"/>
    <property type="evidence" value="ECO:0007669"/>
    <property type="project" value="UniProtKB-KW"/>
</dbReference>
<evidence type="ECO:0000256" key="4">
    <source>
        <dbReference type="ARBA" id="ARBA00022691"/>
    </source>
</evidence>
<comment type="catalytic activity">
    <reaction evidence="5">
        <text>L-glutaminyl-[peptide chain release factor] + S-adenosyl-L-methionine = N(5)-methyl-L-glutaminyl-[peptide chain release factor] + S-adenosyl-L-homocysteine + H(+)</text>
        <dbReference type="Rhea" id="RHEA:42896"/>
        <dbReference type="Rhea" id="RHEA-COMP:10271"/>
        <dbReference type="Rhea" id="RHEA-COMP:10272"/>
        <dbReference type="ChEBI" id="CHEBI:15378"/>
        <dbReference type="ChEBI" id="CHEBI:30011"/>
        <dbReference type="ChEBI" id="CHEBI:57856"/>
        <dbReference type="ChEBI" id="CHEBI:59789"/>
        <dbReference type="ChEBI" id="CHEBI:61891"/>
        <dbReference type="EC" id="2.1.1.297"/>
    </reaction>
</comment>
<keyword evidence="8" id="KW-1185">Reference proteome</keyword>
<keyword evidence="4" id="KW-0949">S-adenosyl-L-methionine</keyword>
<dbReference type="PROSITE" id="PS00092">
    <property type="entry name" value="N6_MTASE"/>
    <property type="match status" value="1"/>
</dbReference>
<dbReference type="GO" id="GO:0003676">
    <property type="term" value="F:nucleic acid binding"/>
    <property type="evidence" value="ECO:0007669"/>
    <property type="project" value="InterPro"/>
</dbReference>
<dbReference type="InterPro" id="IPR004556">
    <property type="entry name" value="HemK-like"/>
</dbReference>
<sequence length="275" mass="30883">MQHSVQHILQELEGLYTRQEISVLTRLILEEVCDNKINHLSGSGLRKAEDIAFRLKSGEPIQYILGKTEFYGMPFMVTPDVLIPRPETEELVEWILAGNRQPGFSVLDIGTGSGCIAVTLAKKIHGANVYAWDISERALKVASENAFLNCVNVRFSLRDIFQPVDNSPIFDVIVSNPPYVTESEKTTMEANVLGFEPHGALFVPDDHALIFYERIVDVALTSLYNGGELYFEINRDKGTEVCDMLRSKGFTHIELRKDISGNDRMVRAIKPDDHG</sequence>
<dbReference type="NCBIfam" id="TIGR00536">
    <property type="entry name" value="hemK_fam"/>
    <property type="match status" value="1"/>
</dbReference>
<dbReference type="InterPro" id="IPR050320">
    <property type="entry name" value="N5-glutamine_MTase"/>
</dbReference>
<feature type="domain" description="Methyltransferase small" evidence="6">
    <location>
        <begin position="105"/>
        <end position="187"/>
    </location>
</feature>
<evidence type="ECO:0000259" key="6">
    <source>
        <dbReference type="Pfam" id="PF05175"/>
    </source>
</evidence>
<dbReference type="InterPro" id="IPR019874">
    <property type="entry name" value="RF_methyltr_PrmC"/>
</dbReference>
<evidence type="ECO:0000313" key="7">
    <source>
        <dbReference type="EMBL" id="SCD22142.1"/>
    </source>
</evidence>
<accession>A0A1R3T7D1</accession>
<dbReference type="SUPFAM" id="SSF53335">
    <property type="entry name" value="S-adenosyl-L-methionine-dependent methyltransferases"/>
    <property type="match status" value="1"/>
</dbReference>
<organism evidence="7 8">
    <name type="scientific">Proteiniphilum saccharofermentans</name>
    <dbReference type="NCBI Taxonomy" id="1642647"/>
    <lineage>
        <taxon>Bacteria</taxon>
        <taxon>Pseudomonadati</taxon>
        <taxon>Bacteroidota</taxon>
        <taxon>Bacteroidia</taxon>
        <taxon>Bacteroidales</taxon>
        <taxon>Dysgonomonadaceae</taxon>
        <taxon>Proteiniphilum</taxon>
    </lineage>
</organism>
<dbReference type="EMBL" id="LT605205">
    <property type="protein sequence ID" value="SCD22142.1"/>
    <property type="molecule type" value="Genomic_DNA"/>
</dbReference>
<dbReference type="Gene3D" id="3.40.50.150">
    <property type="entry name" value="Vaccinia Virus protein VP39"/>
    <property type="match status" value="1"/>
</dbReference>
<dbReference type="STRING" id="1642647.PSM36_3357"/>